<comment type="caution">
    <text evidence="1">The sequence shown here is derived from an EMBL/GenBank/DDBJ whole genome shotgun (WGS) entry which is preliminary data.</text>
</comment>
<feature type="non-terminal residue" evidence="1">
    <location>
        <position position="461"/>
    </location>
</feature>
<gene>
    <name evidence="1" type="ORF">AGERDE_LOCUS12249</name>
</gene>
<reference evidence="1" key="1">
    <citation type="submission" date="2021-06" db="EMBL/GenBank/DDBJ databases">
        <authorList>
            <person name="Kallberg Y."/>
            <person name="Tangrot J."/>
            <person name="Rosling A."/>
        </authorList>
    </citation>
    <scope>NUCLEOTIDE SEQUENCE</scope>
    <source>
        <strain evidence="1">MT106</strain>
    </source>
</reference>
<dbReference type="EMBL" id="CAJVPL010007715">
    <property type="protein sequence ID" value="CAG8670899.1"/>
    <property type="molecule type" value="Genomic_DNA"/>
</dbReference>
<dbReference type="InterPro" id="IPR043504">
    <property type="entry name" value="Peptidase_S1_PA_chymotrypsin"/>
</dbReference>
<dbReference type="Proteomes" id="UP000789831">
    <property type="component" value="Unassembled WGS sequence"/>
</dbReference>
<dbReference type="AlphaFoldDB" id="A0A9N9HFX4"/>
<keyword evidence="2" id="KW-1185">Reference proteome</keyword>
<dbReference type="SUPFAM" id="SSF50494">
    <property type="entry name" value="Trypsin-like serine proteases"/>
    <property type="match status" value="1"/>
</dbReference>
<proteinExistence type="predicted"/>
<dbReference type="OrthoDB" id="2486941at2759"/>
<protein>
    <submittedName>
        <fullName evidence="1">9120_t:CDS:1</fullName>
    </submittedName>
</protein>
<name>A0A9N9HFX4_9GLOM</name>
<evidence type="ECO:0000313" key="1">
    <source>
        <dbReference type="EMBL" id="CAG8670899.1"/>
    </source>
</evidence>
<accession>A0A9N9HFX4</accession>
<dbReference type="InterPro" id="IPR009003">
    <property type="entry name" value="Peptidase_S1_PA"/>
</dbReference>
<dbReference type="Gene3D" id="2.40.10.10">
    <property type="entry name" value="Trypsin-like serine proteases"/>
    <property type="match status" value="2"/>
</dbReference>
<evidence type="ECO:0000313" key="2">
    <source>
        <dbReference type="Proteomes" id="UP000789831"/>
    </source>
</evidence>
<sequence length="461" mass="49098">TYPSQPGIICAYGSSSGYHCGNLVALNKVDLGTNGFESEGDLGGPVDPNHKLVYYTPLGISLAAIFGNDDFNKQGVNGLLTSAQCCVNNNCLNGNIFDSAYENEDDGNLTKIGQVHDAQFGGASGLDYAFVSLDSVDWSPFNYTAGLTAHDNINHGTITELYPVTSDFTPTEPGLKVCAFGQGSGYLCVDLGTEGMVSQEDLGGPVYAQSNNSGTTTAQALGHIVATNNDDPNHKFLYYLPIDKEGSSRCITGFAVKKKGFIYDSPGILTAAHCFINSNNGKLETGVNVFVGDKDIGYNDMAKYGDKDGNDYAFIDTAITSVVTPEIGTEACGFVEEIGLACGKIINRDMQIWGKNPGTNELSIKKGLYVIDIEKKSFKKEAFGPGSSGAPIFVRTSGTTVQALGIIAAGDDDGEKITVYVMPLSKIFSDSKLKLVTTKDCKSKSVQIREKQEAKIEIPPK</sequence>
<organism evidence="1 2">
    <name type="scientific">Ambispora gerdemannii</name>
    <dbReference type="NCBI Taxonomy" id="144530"/>
    <lineage>
        <taxon>Eukaryota</taxon>
        <taxon>Fungi</taxon>
        <taxon>Fungi incertae sedis</taxon>
        <taxon>Mucoromycota</taxon>
        <taxon>Glomeromycotina</taxon>
        <taxon>Glomeromycetes</taxon>
        <taxon>Archaeosporales</taxon>
        <taxon>Ambisporaceae</taxon>
        <taxon>Ambispora</taxon>
    </lineage>
</organism>